<feature type="transmembrane region" description="Helical" evidence="5">
    <location>
        <begin position="89"/>
        <end position="107"/>
    </location>
</feature>
<keyword evidence="2 5" id="KW-0812">Transmembrane</keyword>
<accession>A0A0D7BUA2</accession>
<dbReference type="Proteomes" id="UP000054007">
    <property type="component" value="Unassembled WGS sequence"/>
</dbReference>
<evidence type="ECO:0000256" key="5">
    <source>
        <dbReference type="SAM" id="Phobius"/>
    </source>
</evidence>
<name>A0A0D7BUA2_9AGAR</name>
<evidence type="ECO:0000256" key="4">
    <source>
        <dbReference type="ARBA" id="ARBA00023136"/>
    </source>
</evidence>
<feature type="transmembrane region" description="Helical" evidence="5">
    <location>
        <begin position="119"/>
        <end position="138"/>
    </location>
</feature>
<dbReference type="EMBL" id="KN880433">
    <property type="protein sequence ID" value="KIY74002.1"/>
    <property type="molecule type" value="Genomic_DNA"/>
</dbReference>
<feature type="transmembrane region" description="Helical" evidence="5">
    <location>
        <begin position="65"/>
        <end position="82"/>
    </location>
</feature>
<evidence type="ECO:0000313" key="9">
    <source>
        <dbReference type="Proteomes" id="UP000054007"/>
    </source>
</evidence>
<evidence type="ECO:0000256" key="3">
    <source>
        <dbReference type="ARBA" id="ARBA00022989"/>
    </source>
</evidence>
<evidence type="ECO:0000256" key="2">
    <source>
        <dbReference type="ARBA" id="ARBA00022692"/>
    </source>
</evidence>
<dbReference type="GO" id="GO:0016020">
    <property type="term" value="C:membrane"/>
    <property type="evidence" value="ECO:0007669"/>
    <property type="project" value="UniProtKB-SubCell"/>
</dbReference>
<comment type="subcellular location">
    <subcellularLocation>
        <location evidence="1">Membrane</location>
        <topology evidence="1">Multi-pass membrane protein</topology>
    </subcellularLocation>
</comment>
<protein>
    <recommendedName>
        <fullName evidence="7">TM7S3/TM198-like domain-containing protein</fullName>
    </recommendedName>
</protein>
<dbReference type="AlphaFoldDB" id="A0A0D7BUA2"/>
<evidence type="ECO:0000259" key="7">
    <source>
        <dbReference type="Pfam" id="PF13886"/>
    </source>
</evidence>
<dbReference type="Pfam" id="PF13886">
    <property type="entry name" value="TM7S3_TM198"/>
    <property type="match status" value="1"/>
</dbReference>
<evidence type="ECO:0000256" key="1">
    <source>
        <dbReference type="ARBA" id="ARBA00004141"/>
    </source>
</evidence>
<dbReference type="InterPro" id="IPR025256">
    <property type="entry name" value="TM7S3/TM198-like_dom"/>
</dbReference>
<keyword evidence="4 5" id="KW-0472">Membrane</keyword>
<feature type="signal peptide" evidence="6">
    <location>
        <begin position="1"/>
        <end position="20"/>
    </location>
</feature>
<feature type="chain" id="PRO_5002317672" description="TM7S3/TM198-like domain-containing protein" evidence="6">
    <location>
        <begin position="21"/>
        <end position="342"/>
    </location>
</feature>
<dbReference type="OrthoDB" id="3359595at2759"/>
<feature type="transmembrane region" description="Helical" evidence="5">
    <location>
        <begin position="199"/>
        <end position="219"/>
    </location>
</feature>
<feature type="transmembrane region" description="Helical" evidence="5">
    <location>
        <begin position="145"/>
        <end position="162"/>
    </location>
</feature>
<feature type="transmembrane region" description="Helical" evidence="5">
    <location>
        <begin position="174"/>
        <end position="192"/>
    </location>
</feature>
<reference evidence="8 9" key="1">
    <citation type="journal article" date="2015" name="Fungal Genet. Biol.">
        <title>Evolution of novel wood decay mechanisms in Agaricales revealed by the genome sequences of Fistulina hepatica and Cylindrobasidium torrendii.</title>
        <authorList>
            <person name="Floudas D."/>
            <person name="Held B.W."/>
            <person name="Riley R."/>
            <person name="Nagy L.G."/>
            <person name="Koehler G."/>
            <person name="Ransdell A.S."/>
            <person name="Younus H."/>
            <person name="Chow J."/>
            <person name="Chiniquy J."/>
            <person name="Lipzen A."/>
            <person name="Tritt A."/>
            <person name="Sun H."/>
            <person name="Haridas S."/>
            <person name="LaButti K."/>
            <person name="Ohm R.A."/>
            <person name="Kues U."/>
            <person name="Blanchette R.A."/>
            <person name="Grigoriev I.V."/>
            <person name="Minto R.E."/>
            <person name="Hibbett D.S."/>
        </authorList>
    </citation>
    <scope>NUCLEOTIDE SEQUENCE [LARGE SCALE GENOMIC DNA]</scope>
    <source>
        <strain evidence="8 9">FP15055 ss-10</strain>
    </source>
</reference>
<sequence length="342" mass="36627">MAVCRLLWILLSLFLCTVHALDARGVIVTTGSSGNITVLDSSTRQTVAQGPATDGADTSLTGPASILWLGFSILVGAPMSLAGIRGWRLTTGVGAGVTMAMLVWASLVNSLNEDGISDILLTTVVLALAFLAFCAGLWEFARVGSMALLAIDGGLAFGLRVVMSTEGLIVDSYAVIWVIIGALGLLMGGLLLWKQRAGLLLGITSIGTFFIALAVDIIISKQDGMSRGLRFIFDRNPHHLVDILTAGYHPTLTTRIIIWSSMGATPILALLQHKIFSEPFARLDPVGDDQEFAIDDPTTYLAFNTTGKPASFYQRQSGMKSGLWDPRATEFKNSPHRFSLIN</sequence>
<evidence type="ECO:0000313" key="8">
    <source>
        <dbReference type="EMBL" id="KIY74002.1"/>
    </source>
</evidence>
<proteinExistence type="predicted"/>
<keyword evidence="6" id="KW-0732">Signal</keyword>
<keyword evidence="9" id="KW-1185">Reference proteome</keyword>
<gene>
    <name evidence="8" type="ORF">CYLTODRAFT_365063</name>
</gene>
<keyword evidence="3 5" id="KW-1133">Transmembrane helix</keyword>
<evidence type="ECO:0000256" key="6">
    <source>
        <dbReference type="SAM" id="SignalP"/>
    </source>
</evidence>
<organism evidence="8 9">
    <name type="scientific">Cylindrobasidium torrendii FP15055 ss-10</name>
    <dbReference type="NCBI Taxonomy" id="1314674"/>
    <lineage>
        <taxon>Eukaryota</taxon>
        <taxon>Fungi</taxon>
        <taxon>Dikarya</taxon>
        <taxon>Basidiomycota</taxon>
        <taxon>Agaricomycotina</taxon>
        <taxon>Agaricomycetes</taxon>
        <taxon>Agaricomycetidae</taxon>
        <taxon>Agaricales</taxon>
        <taxon>Marasmiineae</taxon>
        <taxon>Physalacriaceae</taxon>
        <taxon>Cylindrobasidium</taxon>
    </lineage>
</organism>
<feature type="domain" description="TM7S3/TM198-like" evidence="7">
    <location>
        <begin position="72"/>
        <end position="270"/>
    </location>
</feature>